<reference evidence="5" key="2">
    <citation type="journal article" date="2024" name="Nat. Commun.">
        <title>Characterization of Medusavirus encoded histones reveals nucleosome-like structures and a unique linker histone.</title>
        <authorList>
            <person name="Toner C.M."/>
            <person name="Hoitsma N.M."/>
            <person name="Weerawarana S."/>
            <person name="Luger K."/>
        </authorList>
    </citation>
    <scope>STRUCTURE BY ELECTRON MICROSCOPY (3.30 ANGSTROMS)</scope>
</reference>
<dbReference type="EMDB" id="EMD-42053"/>
<dbReference type="InterPro" id="IPR007125">
    <property type="entry name" value="H2A/H2B/H3"/>
</dbReference>
<protein>
    <submittedName>
        <fullName evidence="3">Histone H2A</fullName>
    </submittedName>
</protein>
<dbReference type="KEGG" id="vg:80540810"/>
<dbReference type="SMR" id="A0A3T1CXA3"/>
<keyword evidence="4" id="KW-1185">Reference proteome</keyword>
<organism evidence="3 4">
    <name type="scientific">Acanthamoeba castellanii medusavirus J1</name>
    <dbReference type="NCBI Taxonomy" id="3114988"/>
    <lineage>
        <taxon>Viruses</taxon>
        <taxon>Varidnaviria</taxon>
        <taxon>Bamfordvirae</taxon>
        <taxon>Nucleocytoviricota</taxon>
        <taxon>Megaviricetes</taxon>
        <taxon>Mamonoviridae</taxon>
        <taxon>Medusavirus</taxon>
        <taxon>Medusavirus medusae</taxon>
    </lineage>
</organism>
<dbReference type="EMBL" id="AP018495">
    <property type="protein sequence ID" value="BBI30458.1"/>
    <property type="molecule type" value="Genomic_DNA"/>
</dbReference>
<accession>A0A3T1CXA3</accession>
<feature type="compositionally biased region" description="Basic residues" evidence="1">
    <location>
        <begin position="186"/>
        <end position="210"/>
    </location>
</feature>
<feature type="compositionally biased region" description="Basic residues" evidence="1">
    <location>
        <begin position="48"/>
        <end position="61"/>
    </location>
</feature>
<dbReference type="GO" id="GO:0003677">
    <property type="term" value="F:DNA binding"/>
    <property type="evidence" value="ECO:0007669"/>
    <property type="project" value="InterPro"/>
</dbReference>
<feature type="compositionally biased region" description="Low complexity" evidence="1">
    <location>
        <begin position="211"/>
        <end position="220"/>
    </location>
</feature>
<dbReference type="Gene3D" id="1.10.20.10">
    <property type="entry name" value="Histone, subunit A"/>
    <property type="match status" value="1"/>
</dbReference>
<feature type="compositionally biased region" description="Polar residues" evidence="1">
    <location>
        <begin position="18"/>
        <end position="29"/>
    </location>
</feature>
<evidence type="ECO:0000313" key="4">
    <source>
        <dbReference type="Proteomes" id="UP001161669"/>
    </source>
</evidence>
<keyword evidence="5" id="KW-0002">3D-structure</keyword>
<dbReference type="Proteomes" id="UP001161669">
    <property type="component" value="Segment"/>
</dbReference>
<name>A0A3T1CXA3_9VIRU</name>
<feature type="domain" description="Core Histone H2A/H2B/H3" evidence="2">
    <location>
        <begin position="58"/>
        <end position="134"/>
    </location>
</feature>
<dbReference type="GO" id="GO:0046982">
    <property type="term" value="F:protein heterodimerization activity"/>
    <property type="evidence" value="ECO:0007669"/>
    <property type="project" value="InterPro"/>
</dbReference>
<evidence type="ECO:0000256" key="1">
    <source>
        <dbReference type="SAM" id="MobiDB-lite"/>
    </source>
</evidence>
<dbReference type="SUPFAM" id="SSF47113">
    <property type="entry name" value="Histone-fold"/>
    <property type="match status" value="1"/>
</dbReference>
<feature type="region of interest" description="Disordered" evidence="1">
    <location>
        <begin position="15"/>
        <end position="67"/>
    </location>
</feature>
<dbReference type="InterPro" id="IPR009072">
    <property type="entry name" value="Histone-fold"/>
</dbReference>
<reference evidence="4" key="1">
    <citation type="journal article" date="2019" name="J. Virol.">
        <title>Medusavirus, a novel large DNA virus discovered from hot spring water.</title>
        <authorList>
            <person name="Yoshikawa G."/>
            <person name="Blanc-Mathieu R."/>
            <person name="Song C."/>
            <person name="Kayama Y."/>
            <person name="Mochizuki T."/>
            <person name="Murata K."/>
            <person name="Ogata H."/>
            <person name="Takemura M."/>
        </authorList>
    </citation>
    <scope>NUCLEOTIDE SEQUENCE [LARGE SCALE GENOMIC DNA]</scope>
</reference>
<feature type="region of interest" description="Disordered" evidence="1">
    <location>
        <begin position="176"/>
        <end position="233"/>
    </location>
</feature>
<proteinExistence type="evidence at protein level"/>
<dbReference type="Pfam" id="PF00125">
    <property type="entry name" value="Histone"/>
    <property type="match status" value="1"/>
</dbReference>
<evidence type="ECO:0000259" key="2">
    <source>
        <dbReference type="Pfam" id="PF00125"/>
    </source>
</evidence>
<evidence type="ECO:0000313" key="3">
    <source>
        <dbReference type="EMBL" id="BBI30458.1"/>
    </source>
</evidence>
<dbReference type="PDB" id="8UA7">
    <property type="method" value="EM"/>
    <property type="resolution" value="3.30 A"/>
    <property type="chains" value="C/G=1-233"/>
</dbReference>
<evidence type="ECO:0007829" key="5">
    <source>
        <dbReference type="PDB" id="8UA7"/>
    </source>
</evidence>
<sequence length="233" mass="24543">MEIDSHVQPAEVLAAASESMQLEEQTQLPASAAGEALEELQTEGKKTSPAKKRTSSGKNVKRANERAGLKLPPGRIQKIIKANQTTDVGRSSPTASVFLTAVIEDIVKEIIKGADKKSEERGRIRISPQDILKYLTENGEAYMHILGDAFVSHGGVGQVAEMAAAAANTGIKKRKRAASTAEGAPKKKIAKKAAAKKATGAKKVVKKKSGSTKSKTTGKSVTKKASSRKVASA</sequence>